<dbReference type="EMBL" id="KK100290">
    <property type="protein sequence ID" value="KIZ07142.1"/>
    <property type="molecule type" value="Genomic_DNA"/>
</dbReference>
<dbReference type="GO" id="GO:0016491">
    <property type="term" value="F:oxidoreductase activity"/>
    <property type="evidence" value="ECO:0007669"/>
    <property type="project" value="UniProtKB-KW"/>
</dbReference>
<feature type="domain" description="Fatty acid desaturase" evidence="2">
    <location>
        <begin position="93"/>
        <end position="320"/>
    </location>
</feature>
<dbReference type="Proteomes" id="UP000054498">
    <property type="component" value="Unassembled WGS sequence"/>
</dbReference>
<dbReference type="AlphaFoldDB" id="A0A0D2N4E4"/>
<evidence type="ECO:0000313" key="4">
    <source>
        <dbReference type="Proteomes" id="UP000054498"/>
    </source>
</evidence>
<evidence type="ECO:0000259" key="2">
    <source>
        <dbReference type="Pfam" id="PF00487"/>
    </source>
</evidence>
<keyword evidence="1" id="KW-0812">Transmembrane</keyword>
<feature type="transmembrane region" description="Helical" evidence="1">
    <location>
        <begin position="132"/>
        <end position="149"/>
    </location>
</feature>
<organism evidence="3 4">
    <name type="scientific">Monoraphidium neglectum</name>
    <dbReference type="NCBI Taxonomy" id="145388"/>
    <lineage>
        <taxon>Eukaryota</taxon>
        <taxon>Viridiplantae</taxon>
        <taxon>Chlorophyta</taxon>
        <taxon>core chlorophytes</taxon>
        <taxon>Chlorophyceae</taxon>
        <taxon>CS clade</taxon>
        <taxon>Sphaeropleales</taxon>
        <taxon>Selenastraceae</taxon>
        <taxon>Monoraphidium</taxon>
    </lineage>
</organism>
<dbReference type="EC" id="1.13.-.-" evidence="3"/>
<reference evidence="3 4" key="1">
    <citation type="journal article" date="2013" name="BMC Genomics">
        <title>Reconstruction of the lipid metabolism for the microalga Monoraphidium neglectum from its genome sequence reveals characteristics suitable for biofuel production.</title>
        <authorList>
            <person name="Bogen C."/>
            <person name="Al-Dilaimi A."/>
            <person name="Albersmeier A."/>
            <person name="Wichmann J."/>
            <person name="Grundmann M."/>
            <person name="Rupp O."/>
            <person name="Lauersen K.J."/>
            <person name="Blifernez-Klassen O."/>
            <person name="Kalinowski J."/>
            <person name="Goesmann A."/>
            <person name="Mussgnug J.H."/>
            <person name="Kruse O."/>
        </authorList>
    </citation>
    <scope>NUCLEOTIDE SEQUENCE [LARGE SCALE GENOMIC DNA]</scope>
    <source>
        <strain evidence="3 4">SAG 48.87</strain>
    </source>
</reference>
<feature type="transmembrane region" description="Helical" evidence="1">
    <location>
        <begin position="59"/>
        <end position="81"/>
    </location>
</feature>
<dbReference type="InterPro" id="IPR005804">
    <property type="entry name" value="FA_desaturase_dom"/>
</dbReference>
<keyword evidence="1" id="KW-1133">Transmembrane helix</keyword>
<dbReference type="GeneID" id="25726926"/>
<proteinExistence type="predicted"/>
<dbReference type="RefSeq" id="XP_013906161.1">
    <property type="nucleotide sequence ID" value="XM_014050707.1"/>
</dbReference>
<keyword evidence="1" id="KW-0472">Membrane</keyword>
<dbReference type="STRING" id="145388.A0A0D2N4E4"/>
<feature type="transmembrane region" description="Helical" evidence="1">
    <location>
        <begin position="237"/>
        <end position="257"/>
    </location>
</feature>
<dbReference type="OrthoDB" id="9980984at2759"/>
<gene>
    <name evidence="3" type="ORF">MNEG_0808</name>
</gene>
<protein>
    <submittedName>
        <fullName evidence="3">Beta-carotene ketolase</fullName>
        <ecNumber evidence="3">1.13.-.-</ecNumber>
    </submittedName>
</protein>
<dbReference type="KEGG" id="mng:MNEG_0808"/>
<name>A0A0D2N4E4_9CHLO</name>
<evidence type="ECO:0000256" key="1">
    <source>
        <dbReference type="SAM" id="Phobius"/>
    </source>
</evidence>
<dbReference type="Pfam" id="PF00487">
    <property type="entry name" value="FA_desaturase"/>
    <property type="match status" value="1"/>
</dbReference>
<dbReference type="GO" id="GO:0006629">
    <property type="term" value="P:lipid metabolic process"/>
    <property type="evidence" value="ECO:0007669"/>
    <property type="project" value="InterPro"/>
</dbReference>
<keyword evidence="4" id="KW-1185">Reference proteome</keyword>
<keyword evidence="3" id="KW-0560">Oxidoreductase</keyword>
<feature type="transmembrane region" description="Helical" evidence="1">
    <location>
        <begin position="93"/>
        <end position="112"/>
    </location>
</feature>
<evidence type="ECO:0000313" key="3">
    <source>
        <dbReference type="EMBL" id="KIZ07142.1"/>
    </source>
</evidence>
<sequence>MAVASDVAAALDQATQRTAASADDAQLEAWGKQYPMPDERKDDPSNHAKMLYRPPRSDAAGLLVAAAVIGSWALLFSHAMWGIKLDGPGRSPWWDIVGTFFGLEFASAGLFITTHDAMHGTVCFRSRRLNDAVGWLAISLYAWFDYGMLHKKHWEHHGYTGTHDDPDFHSGNSALLPWFCRFMLGYSTPLQFAKIFAWTMLLQVQEGKGGWEGLVVYDYVDILGWVQGPKGSLGVTYWNLVVYLAGAPILAAFRLFYFGTYLPHLPRDGKEEMGWQKSHSFDGHPLLSFLQCYQFGYHWEHHRWPYAPWWQLHVCKGITRRLEAEGKFSRQPPGKQRLLWE</sequence>
<accession>A0A0D2N4E4</accession>